<dbReference type="OrthoDB" id="19849at2"/>
<evidence type="ECO:0000256" key="6">
    <source>
        <dbReference type="ARBA" id="ARBA00023136"/>
    </source>
</evidence>
<dbReference type="Gene3D" id="2.40.160.60">
    <property type="entry name" value="Outer membrane protein transport protein (OMPP1/FadL/TodX)"/>
    <property type="match status" value="1"/>
</dbReference>
<comment type="similarity">
    <text evidence="2">Belongs to the OmpP1/FadL family.</text>
</comment>
<dbReference type="GO" id="GO:0009279">
    <property type="term" value="C:cell outer membrane"/>
    <property type="evidence" value="ECO:0007669"/>
    <property type="project" value="UniProtKB-SubCell"/>
</dbReference>
<evidence type="ECO:0000256" key="3">
    <source>
        <dbReference type="ARBA" id="ARBA00022452"/>
    </source>
</evidence>
<dbReference type="PATRIC" id="fig|1122169.6.peg.157"/>
<comment type="caution">
    <text evidence="9">The sequence shown here is derived from an EMBL/GenBank/DDBJ whole genome shotgun (WGS) entry which is preliminary data.</text>
</comment>
<evidence type="ECO:0000256" key="2">
    <source>
        <dbReference type="ARBA" id="ARBA00008163"/>
    </source>
</evidence>
<evidence type="ECO:0000256" key="7">
    <source>
        <dbReference type="ARBA" id="ARBA00023237"/>
    </source>
</evidence>
<dbReference type="Pfam" id="PF03349">
    <property type="entry name" value="Toluene_X"/>
    <property type="match status" value="1"/>
</dbReference>
<dbReference type="Proteomes" id="UP000054600">
    <property type="component" value="Unassembled WGS sequence"/>
</dbReference>
<keyword evidence="7" id="KW-0998">Cell outer membrane</keyword>
<reference evidence="9 10" key="1">
    <citation type="submission" date="2015-11" db="EMBL/GenBank/DDBJ databases">
        <title>Genomic analysis of 38 Legionella species identifies large and diverse effector repertoires.</title>
        <authorList>
            <person name="Burstein D."/>
            <person name="Amaro F."/>
            <person name="Zusman T."/>
            <person name="Lifshitz Z."/>
            <person name="Cohen O."/>
            <person name="Gilbert J.A."/>
            <person name="Pupko T."/>
            <person name="Shuman H.A."/>
            <person name="Segal G."/>
        </authorList>
    </citation>
    <scope>NUCLEOTIDE SEQUENCE [LARGE SCALE GENOMIC DNA]</scope>
    <source>
        <strain evidence="9 10">ATCC 49655</strain>
    </source>
</reference>
<name>A0A0W0ZAB4_9GAMM</name>
<organism evidence="9 10">
    <name type="scientific">Legionella shakespearei DSM 23087</name>
    <dbReference type="NCBI Taxonomy" id="1122169"/>
    <lineage>
        <taxon>Bacteria</taxon>
        <taxon>Pseudomonadati</taxon>
        <taxon>Pseudomonadota</taxon>
        <taxon>Gammaproteobacteria</taxon>
        <taxon>Legionellales</taxon>
        <taxon>Legionellaceae</taxon>
        <taxon>Legionella</taxon>
    </lineage>
</organism>
<feature type="chain" id="PRO_5006918432" evidence="8">
    <location>
        <begin position="21"/>
        <end position="401"/>
    </location>
</feature>
<dbReference type="PANTHER" id="PTHR35093:SF8">
    <property type="entry name" value="OUTER MEMBRANE PROTEIN NMB0088-RELATED"/>
    <property type="match status" value="1"/>
</dbReference>
<gene>
    <name evidence="9" type="ORF">Lsha_0142</name>
</gene>
<evidence type="ECO:0000256" key="1">
    <source>
        <dbReference type="ARBA" id="ARBA00004571"/>
    </source>
</evidence>
<sequence>MARLIHYAALGLLFSSPLHASFIEQTLGAAVVNDATAAYFNPAALTVLSQKQLITLGTAARSEFQFSGNAQRISLGMAESGVATTRSHFFLPSLYLGMPVNDTFAGGFAVVVNDFNRELDNHSILRYVQAPNKIKNVDLVPAIGMKLNEVVSLGANLNYSHAHFLQEPLSGLPRLNIPESRSRNDSRGTSLGWDAGLLLKPGKRTALGFNYRSAVTYHFNGSSTLNGPLAISSADYHFKYWTPARSVVSVSHFLNEKAGLIGTIQYLQWDIFKDTNIYNFAALSGSKAVIVANAPVRYHFHNSWLLTLGSIYKISPKWIARVAGTYNQSPANGQFQIATGDSYVIGSSVGYKIMKNLAVDCSYAHAFFKDETINIHTAQNNINGVNQGAHDSVSLKLTVSV</sequence>
<dbReference type="GO" id="GO:0015483">
    <property type="term" value="F:long-chain fatty acid transporting porin activity"/>
    <property type="evidence" value="ECO:0007669"/>
    <property type="project" value="TreeGrafter"/>
</dbReference>
<keyword evidence="3" id="KW-1134">Transmembrane beta strand</keyword>
<accession>A0A0W0ZAB4</accession>
<dbReference type="eggNOG" id="COG2067">
    <property type="taxonomic scope" value="Bacteria"/>
</dbReference>
<evidence type="ECO:0000256" key="8">
    <source>
        <dbReference type="SAM" id="SignalP"/>
    </source>
</evidence>
<dbReference type="RefSeq" id="WP_018577666.1">
    <property type="nucleotide sequence ID" value="NZ_KB892405.1"/>
</dbReference>
<keyword evidence="5 8" id="KW-0732">Signal</keyword>
<evidence type="ECO:0000256" key="5">
    <source>
        <dbReference type="ARBA" id="ARBA00022729"/>
    </source>
</evidence>
<evidence type="ECO:0000313" key="9">
    <source>
        <dbReference type="EMBL" id="KTD66066.1"/>
    </source>
</evidence>
<keyword evidence="6" id="KW-0472">Membrane</keyword>
<evidence type="ECO:0000256" key="4">
    <source>
        <dbReference type="ARBA" id="ARBA00022692"/>
    </source>
</evidence>
<protein>
    <submittedName>
        <fullName evidence="9">Long-chain fatty acid transporter</fullName>
    </submittedName>
</protein>
<dbReference type="STRING" id="1122169.Lsha_0142"/>
<dbReference type="PANTHER" id="PTHR35093">
    <property type="entry name" value="OUTER MEMBRANE PROTEIN NMB0088-RELATED"/>
    <property type="match status" value="1"/>
</dbReference>
<dbReference type="SUPFAM" id="SSF56935">
    <property type="entry name" value="Porins"/>
    <property type="match status" value="1"/>
</dbReference>
<dbReference type="AlphaFoldDB" id="A0A0W0ZAB4"/>
<feature type="signal peptide" evidence="8">
    <location>
        <begin position="1"/>
        <end position="20"/>
    </location>
</feature>
<keyword evidence="4" id="KW-0812">Transmembrane</keyword>
<dbReference type="InterPro" id="IPR005017">
    <property type="entry name" value="OMPP1/FadL/TodX"/>
</dbReference>
<keyword evidence="10" id="KW-1185">Reference proteome</keyword>
<proteinExistence type="inferred from homology"/>
<comment type="subcellular location">
    <subcellularLocation>
        <location evidence="1">Cell outer membrane</location>
        <topology evidence="1">Multi-pass membrane protein</topology>
    </subcellularLocation>
</comment>
<evidence type="ECO:0000313" key="10">
    <source>
        <dbReference type="Proteomes" id="UP000054600"/>
    </source>
</evidence>
<dbReference type="EMBL" id="LNYW01000007">
    <property type="protein sequence ID" value="KTD66066.1"/>
    <property type="molecule type" value="Genomic_DNA"/>
</dbReference>